<evidence type="ECO:0000313" key="2">
    <source>
        <dbReference type="Proteomes" id="UP001320706"/>
    </source>
</evidence>
<proteinExistence type="predicted"/>
<dbReference type="EMBL" id="JAMKPW020000022">
    <property type="protein sequence ID" value="KAK8206756.1"/>
    <property type="molecule type" value="Genomic_DNA"/>
</dbReference>
<sequence>MTSSVFFKFKSQKEPQRVTFDGTGISVFELKRDIISISRLGDGTDFDLAIYNPDTNEEYDDDTSIISRSTTVVARRLPAAKPGSGRAARYVSGKMPVTAKNQHRIESNKSSTPAQNKPATNGAGQLNDAMSEEERIAAMFAAGGQQWEQQQQQMANQKAVHRPGFQKPMAVPDKPLPPGYTCHRCGEKGHWIQACPTNTDPNFDGRPKFRRTTGIPRSFLKIVEKPTALADDGTVDVSKLPQGVMYTSTGEWAVVEPDKAAWEQFQAKNKASADKAEAASSDNQEIREKGLECPIDKRLFVDPMKTPCCGKTYCRDCIENTLLGNDFVCPGCSSDNVLVDNLISDEETVAKIKAYEEEKKAEVKKEKEKSASPVADKAVPANSEKEATKSPSVKPAVTGNGTASPSTTPQSTKVSPHKRPAEDELPNNRIPTGPAAMRKDNSQTPAGALDQNFVQQMNAMTGNFPNMGGMPFNPMMGMPMMGMNPMMMNGGWNGVGFPQQQGNMYGGFNPMMQNGGYGQQWQGNQGWGTNGMNGMNGMPQQNGRAFTPNQNGMPMNGAGAGDDGDAYFRKPVNPHRHQGRNRRQRSVDYREM</sequence>
<comment type="caution">
    <text evidence="1">The sequence shown here is derived from an EMBL/GenBank/DDBJ whole genome shotgun (WGS) entry which is preliminary data.</text>
</comment>
<gene>
    <name evidence="1" type="primary">MPE1</name>
    <name evidence="1" type="ORF">M8818_004590</name>
</gene>
<protein>
    <submittedName>
        <fullName evidence="1">Protein mpe1</fullName>
    </submittedName>
</protein>
<organism evidence="1 2">
    <name type="scientific">Zalaria obscura</name>
    <dbReference type="NCBI Taxonomy" id="2024903"/>
    <lineage>
        <taxon>Eukaryota</taxon>
        <taxon>Fungi</taxon>
        <taxon>Dikarya</taxon>
        <taxon>Ascomycota</taxon>
        <taxon>Pezizomycotina</taxon>
        <taxon>Dothideomycetes</taxon>
        <taxon>Dothideomycetidae</taxon>
        <taxon>Dothideales</taxon>
        <taxon>Zalariaceae</taxon>
        <taxon>Zalaria</taxon>
    </lineage>
</organism>
<dbReference type="Proteomes" id="UP001320706">
    <property type="component" value="Unassembled WGS sequence"/>
</dbReference>
<name>A0ACC3SEN3_9PEZI</name>
<evidence type="ECO:0000313" key="1">
    <source>
        <dbReference type="EMBL" id="KAK8206756.1"/>
    </source>
</evidence>
<keyword evidence="2" id="KW-1185">Reference proteome</keyword>
<reference evidence="1" key="1">
    <citation type="submission" date="2024-02" db="EMBL/GenBank/DDBJ databases">
        <title>Metagenome Assembled Genome of Zalaria obscura JY119.</title>
        <authorList>
            <person name="Vighnesh L."/>
            <person name="Jagadeeshwari U."/>
            <person name="Venkata Ramana C."/>
            <person name="Sasikala C."/>
        </authorList>
    </citation>
    <scope>NUCLEOTIDE SEQUENCE</scope>
    <source>
        <strain evidence="1">JY119</strain>
    </source>
</reference>
<accession>A0ACC3SEN3</accession>